<evidence type="ECO:0000313" key="3">
    <source>
        <dbReference type="Proteomes" id="UP001177597"/>
    </source>
</evidence>
<dbReference type="RefSeq" id="WP_280630029.1">
    <property type="nucleotide sequence ID" value="NZ_CP123498.1"/>
</dbReference>
<accession>A0AA95GGP8</accession>
<dbReference type="Pfam" id="PF22262">
    <property type="entry name" value="DUF6950"/>
    <property type="match status" value="1"/>
</dbReference>
<dbReference type="EMBL" id="CP123498">
    <property type="protein sequence ID" value="WGL96553.1"/>
    <property type="molecule type" value="Genomic_DNA"/>
</dbReference>
<evidence type="ECO:0000313" key="2">
    <source>
        <dbReference type="EMBL" id="WGL96553.1"/>
    </source>
</evidence>
<feature type="domain" description="DUF6950" evidence="1">
    <location>
        <begin position="1"/>
        <end position="131"/>
    </location>
</feature>
<gene>
    <name evidence="2" type="ORF">QE207_08455</name>
</gene>
<protein>
    <recommendedName>
        <fullName evidence="1">DUF6950 domain-containing protein</fullName>
    </recommendedName>
</protein>
<organism evidence="2 3">
    <name type="scientific">Arsenophonus nasoniae</name>
    <name type="common">son-killer infecting Nasonia vitripennis</name>
    <dbReference type="NCBI Taxonomy" id="638"/>
    <lineage>
        <taxon>Bacteria</taxon>
        <taxon>Pseudomonadati</taxon>
        <taxon>Pseudomonadota</taxon>
        <taxon>Gammaproteobacteria</taxon>
        <taxon>Enterobacterales</taxon>
        <taxon>Morganellaceae</taxon>
        <taxon>Arsenophonus</taxon>
    </lineage>
</organism>
<dbReference type="Proteomes" id="UP001177597">
    <property type="component" value="Chromosome"/>
</dbReference>
<proteinExistence type="predicted"/>
<dbReference type="InterPro" id="IPR053802">
    <property type="entry name" value="DUF6950"/>
</dbReference>
<evidence type="ECO:0000259" key="1">
    <source>
        <dbReference type="Pfam" id="PF22262"/>
    </source>
</evidence>
<name>A0AA95GGP8_9GAMM</name>
<sequence length="132" mass="14838">MRHQNWVTRLPKTLRAAMSRPFSWGEHDCCLFAADCVIAVCDFDPCSEIRGRYNSKTGALRVLKSEFGTLEDALNRFFTVAPDARPTRGDIVMFAGDDGLTLGVFWANKIWAVTDNGARPVNKTPIMAWRVE</sequence>
<reference evidence="2" key="1">
    <citation type="submission" date="2023-04" db="EMBL/GenBank/DDBJ databases">
        <title>Genome dynamics across the evolutionary transition to endosymbiosis.</title>
        <authorList>
            <person name="Siozios S."/>
            <person name="Nadal-Jimenez P."/>
            <person name="Azagi T."/>
            <person name="Sprong H."/>
            <person name="Frost C.L."/>
            <person name="Parratt S.R."/>
            <person name="Taylor G."/>
            <person name="Brettell L."/>
            <person name="Lew K.C."/>
            <person name="Croft L."/>
            <person name="King K.C."/>
            <person name="Brockhurst M.A."/>
            <person name="Hypsa V."/>
            <person name="Novakova E."/>
            <person name="Darby A.C."/>
            <person name="Hurst G.D.D."/>
        </authorList>
    </citation>
    <scope>NUCLEOTIDE SEQUENCE</scope>
    <source>
        <strain evidence="2">AIh</strain>
    </source>
</reference>
<dbReference type="AlphaFoldDB" id="A0AA95GGP8"/>